<name>A0AAN7QXW6_9MYRT</name>
<accession>A0AAN7QXW6</accession>
<gene>
    <name evidence="2" type="ORF">SAY87_016887</name>
</gene>
<organism evidence="2 3">
    <name type="scientific">Trapa incisa</name>
    <dbReference type="NCBI Taxonomy" id="236973"/>
    <lineage>
        <taxon>Eukaryota</taxon>
        <taxon>Viridiplantae</taxon>
        <taxon>Streptophyta</taxon>
        <taxon>Embryophyta</taxon>
        <taxon>Tracheophyta</taxon>
        <taxon>Spermatophyta</taxon>
        <taxon>Magnoliopsida</taxon>
        <taxon>eudicotyledons</taxon>
        <taxon>Gunneridae</taxon>
        <taxon>Pentapetalae</taxon>
        <taxon>rosids</taxon>
        <taxon>malvids</taxon>
        <taxon>Myrtales</taxon>
        <taxon>Lythraceae</taxon>
        <taxon>Trapa</taxon>
    </lineage>
</organism>
<dbReference type="Proteomes" id="UP001345219">
    <property type="component" value="Chromosome 13"/>
</dbReference>
<dbReference type="AlphaFoldDB" id="A0AAN7QXW6"/>
<protein>
    <submittedName>
        <fullName evidence="2">Uncharacterized protein</fullName>
    </submittedName>
</protein>
<reference evidence="2 3" key="1">
    <citation type="journal article" date="2023" name="Hortic Res">
        <title>Pangenome of water caltrop reveals structural variations and asymmetric subgenome divergence after allopolyploidization.</title>
        <authorList>
            <person name="Zhang X."/>
            <person name="Chen Y."/>
            <person name="Wang L."/>
            <person name="Yuan Y."/>
            <person name="Fang M."/>
            <person name="Shi L."/>
            <person name="Lu R."/>
            <person name="Comes H.P."/>
            <person name="Ma Y."/>
            <person name="Chen Y."/>
            <person name="Huang G."/>
            <person name="Zhou Y."/>
            <person name="Zheng Z."/>
            <person name="Qiu Y."/>
        </authorList>
    </citation>
    <scope>NUCLEOTIDE SEQUENCE [LARGE SCALE GENOMIC DNA]</scope>
    <source>
        <tissue evidence="2">Roots</tissue>
    </source>
</reference>
<feature type="compositionally biased region" description="Basic and acidic residues" evidence="1">
    <location>
        <begin position="1"/>
        <end position="19"/>
    </location>
</feature>
<sequence>MDHHRHHQQGEGRNHDLKVDTNSVEFTGSVESSSPVVGTPALARQASATKSTCLCSPTTHAGSFRCRLHRTSGPALQRTKSMDSASH</sequence>
<evidence type="ECO:0000313" key="3">
    <source>
        <dbReference type="Proteomes" id="UP001345219"/>
    </source>
</evidence>
<dbReference type="EMBL" id="JAXIOK010000001">
    <property type="protein sequence ID" value="KAK4780781.1"/>
    <property type="molecule type" value="Genomic_DNA"/>
</dbReference>
<evidence type="ECO:0000256" key="1">
    <source>
        <dbReference type="SAM" id="MobiDB-lite"/>
    </source>
</evidence>
<comment type="caution">
    <text evidence="2">The sequence shown here is derived from an EMBL/GenBank/DDBJ whole genome shotgun (WGS) entry which is preliminary data.</text>
</comment>
<dbReference type="PANTHER" id="PTHR33132">
    <property type="entry name" value="OSJNBB0118P14.9 PROTEIN"/>
    <property type="match status" value="1"/>
</dbReference>
<evidence type="ECO:0000313" key="2">
    <source>
        <dbReference type="EMBL" id="KAK4780781.1"/>
    </source>
</evidence>
<keyword evidence="3" id="KW-1185">Reference proteome</keyword>
<feature type="region of interest" description="Disordered" evidence="1">
    <location>
        <begin position="1"/>
        <end position="20"/>
    </location>
</feature>
<dbReference type="PANTHER" id="PTHR33132:SF92">
    <property type="entry name" value="SERINE-RICH PROTEIN"/>
    <property type="match status" value="1"/>
</dbReference>
<proteinExistence type="predicted"/>